<dbReference type="InterPro" id="IPR001757">
    <property type="entry name" value="P_typ_ATPase"/>
</dbReference>
<dbReference type="Gene3D" id="3.40.50.1000">
    <property type="entry name" value="HAD superfamily/HAD-like"/>
    <property type="match status" value="1"/>
</dbReference>
<dbReference type="SMART" id="SM00831">
    <property type="entry name" value="Cation_ATPase_N"/>
    <property type="match status" value="1"/>
</dbReference>
<keyword evidence="6" id="KW-0067">ATP-binding</keyword>
<dbReference type="InterPro" id="IPR036412">
    <property type="entry name" value="HAD-like_sf"/>
</dbReference>
<feature type="transmembrane region" description="Helical" evidence="12">
    <location>
        <begin position="860"/>
        <end position="882"/>
    </location>
</feature>
<keyword evidence="8" id="KW-1278">Translocase</keyword>
<dbReference type="FunFam" id="3.40.50.1000:FF:000028">
    <property type="entry name" value="Calcium-transporting P-type ATPase, putative"/>
    <property type="match status" value="1"/>
</dbReference>
<dbReference type="Gene3D" id="3.40.1110.10">
    <property type="entry name" value="Calcium-transporting ATPase, cytoplasmic domain N"/>
    <property type="match status" value="1"/>
</dbReference>
<feature type="transmembrane region" description="Helical" evidence="12">
    <location>
        <begin position="50"/>
        <end position="68"/>
    </location>
</feature>
<dbReference type="AlphaFoldDB" id="A0A497F890"/>
<keyword evidence="7" id="KW-0460">Magnesium</keyword>
<dbReference type="GO" id="GO:0046872">
    <property type="term" value="F:metal ion binding"/>
    <property type="evidence" value="ECO:0007669"/>
    <property type="project" value="UniProtKB-KW"/>
</dbReference>
<comment type="catalytic activity">
    <reaction evidence="11">
        <text>Ca(2+)(in) + ATP + H2O = Ca(2+)(out) + ADP + phosphate + H(+)</text>
        <dbReference type="Rhea" id="RHEA:18105"/>
        <dbReference type="ChEBI" id="CHEBI:15377"/>
        <dbReference type="ChEBI" id="CHEBI:15378"/>
        <dbReference type="ChEBI" id="CHEBI:29108"/>
        <dbReference type="ChEBI" id="CHEBI:30616"/>
        <dbReference type="ChEBI" id="CHEBI:43474"/>
        <dbReference type="ChEBI" id="CHEBI:456216"/>
        <dbReference type="EC" id="7.2.2.10"/>
    </reaction>
</comment>
<reference evidence="14 15" key="1">
    <citation type="submission" date="2018-06" db="EMBL/GenBank/DDBJ databases">
        <title>Extensive metabolic versatility and redundancy in microbially diverse, dynamic hydrothermal sediments.</title>
        <authorList>
            <person name="Dombrowski N."/>
            <person name="Teske A."/>
            <person name="Baker B.J."/>
        </authorList>
    </citation>
    <scope>NUCLEOTIDE SEQUENCE [LARGE SCALE GENOMIC DNA]</scope>
    <source>
        <strain evidence="14">B20_G2</strain>
    </source>
</reference>
<evidence type="ECO:0000256" key="1">
    <source>
        <dbReference type="ARBA" id="ARBA00004651"/>
    </source>
</evidence>
<dbReference type="EC" id="3.6.3.8" evidence="14"/>
<feature type="transmembrane region" description="Helical" evidence="12">
    <location>
        <begin position="761"/>
        <end position="780"/>
    </location>
</feature>
<evidence type="ECO:0000256" key="12">
    <source>
        <dbReference type="SAM" id="Phobius"/>
    </source>
</evidence>
<comment type="caution">
    <text evidence="14">The sequence shown here is derived from an EMBL/GenBank/DDBJ whole genome shotgun (WGS) entry which is preliminary data.</text>
</comment>
<dbReference type="InterPro" id="IPR008250">
    <property type="entry name" value="ATPase_P-typ_transduc_dom_A_sf"/>
</dbReference>
<dbReference type="InterPro" id="IPR005782">
    <property type="entry name" value="P-type_ATPase_IIA"/>
</dbReference>
<dbReference type="InterPro" id="IPR050510">
    <property type="entry name" value="Cation_transp_ATPase_P-type"/>
</dbReference>
<dbReference type="Pfam" id="PF13246">
    <property type="entry name" value="Cation_ATPase"/>
    <property type="match status" value="1"/>
</dbReference>
<dbReference type="GO" id="GO:0005524">
    <property type="term" value="F:ATP binding"/>
    <property type="evidence" value="ECO:0007669"/>
    <property type="project" value="UniProtKB-KW"/>
</dbReference>
<dbReference type="InterPro" id="IPR018303">
    <property type="entry name" value="ATPase_P-typ_P_site"/>
</dbReference>
<dbReference type="PANTHER" id="PTHR43294:SF21">
    <property type="entry name" value="CATION TRANSPORTING ATPASE"/>
    <property type="match status" value="1"/>
</dbReference>
<dbReference type="FunFam" id="3.40.1110.10:FF:000094">
    <property type="entry name" value="Cation-transporting P-type ATPase"/>
    <property type="match status" value="1"/>
</dbReference>
<dbReference type="PRINTS" id="PR00119">
    <property type="entry name" value="CATATPASE"/>
</dbReference>
<protein>
    <submittedName>
        <fullName evidence="14">Calcium-translocating P-type ATPase, SERCA-type</fullName>
        <ecNumber evidence="14">3.6.3.8</ecNumber>
    </submittedName>
</protein>
<dbReference type="SUPFAM" id="SSF81653">
    <property type="entry name" value="Calcium ATPase, transduction domain A"/>
    <property type="match status" value="1"/>
</dbReference>
<evidence type="ECO:0000256" key="4">
    <source>
        <dbReference type="ARBA" id="ARBA00022723"/>
    </source>
</evidence>
<evidence type="ECO:0000256" key="9">
    <source>
        <dbReference type="ARBA" id="ARBA00022989"/>
    </source>
</evidence>
<feature type="transmembrane region" description="Helical" evidence="12">
    <location>
        <begin position="829"/>
        <end position="848"/>
    </location>
</feature>
<comment type="subcellular location">
    <subcellularLocation>
        <location evidence="1">Cell membrane</location>
        <topology evidence="1">Multi-pass membrane protein</topology>
    </subcellularLocation>
</comment>
<feature type="transmembrane region" description="Helical" evidence="12">
    <location>
        <begin position="74"/>
        <end position="90"/>
    </location>
</feature>
<dbReference type="InterPro" id="IPR023299">
    <property type="entry name" value="ATPase_P-typ_cyto_dom_N"/>
</dbReference>
<dbReference type="SFLD" id="SFLDG00002">
    <property type="entry name" value="C1.7:_P-type_atpase_like"/>
    <property type="match status" value="1"/>
</dbReference>
<keyword evidence="10 12" id="KW-0472">Membrane</keyword>
<evidence type="ECO:0000256" key="2">
    <source>
        <dbReference type="ARBA" id="ARBA00022475"/>
    </source>
</evidence>
<keyword evidence="2" id="KW-1003">Cell membrane</keyword>
<proteinExistence type="predicted"/>
<feature type="transmembrane region" description="Helical" evidence="12">
    <location>
        <begin position="262"/>
        <end position="290"/>
    </location>
</feature>
<dbReference type="Proteomes" id="UP000269499">
    <property type="component" value="Unassembled WGS sequence"/>
</dbReference>
<dbReference type="PANTHER" id="PTHR43294">
    <property type="entry name" value="SODIUM/POTASSIUM-TRANSPORTING ATPASE SUBUNIT ALPHA"/>
    <property type="match status" value="1"/>
</dbReference>
<dbReference type="NCBIfam" id="TIGR01116">
    <property type="entry name" value="ATPase-IIA1_Ca"/>
    <property type="match status" value="1"/>
</dbReference>
<evidence type="ECO:0000259" key="13">
    <source>
        <dbReference type="SMART" id="SM00831"/>
    </source>
</evidence>
<evidence type="ECO:0000256" key="8">
    <source>
        <dbReference type="ARBA" id="ARBA00022967"/>
    </source>
</evidence>
<keyword evidence="4" id="KW-0479">Metal-binding</keyword>
<dbReference type="InterPro" id="IPR059000">
    <property type="entry name" value="ATPase_P-type_domA"/>
</dbReference>
<dbReference type="InterPro" id="IPR023298">
    <property type="entry name" value="ATPase_P-typ_TM_dom_sf"/>
</dbReference>
<evidence type="ECO:0000313" key="15">
    <source>
        <dbReference type="Proteomes" id="UP000269499"/>
    </source>
</evidence>
<dbReference type="Gene3D" id="2.70.150.10">
    <property type="entry name" value="Calcium-transporting ATPase, cytoplasmic transduction domain A"/>
    <property type="match status" value="1"/>
</dbReference>
<evidence type="ECO:0000313" key="14">
    <source>
        <dbReference type="EMBL" id="RLE55577.1"/>
    </source>
</evidence>
<dbReference type="InterPro" id="IPR044492">
    <property type="entry name" value="P_typ_ATPase_HD_dom"/>
</dbReference>
<dbReference type="CDD" id="cd02089">
    <property type="entry name" value="P-type_ATPase_Ca_prok"/>
    <property type="match status" value="1"/>
</dbReference>
<gene>
    <name evidence="14" type="ORF">DRJ26_00595</name>
</gene>
<dbReference type="PRINTS" id="PR00120">
    <property type="entry name" value="HATPASE"/>
</dbReference>
<dbReference type="Pfam" id="PF00689">
    <property type="entry name" value="Cation_ATPase_C"/>
    <property type="match status" value="1"/>
</dbReference>
<name>A0A497F890_9CREN</name>
<dbReference type="GO" id="GO:0016887">
    <property type="term" value="F:ATP hydrolysis activity"/>
    <property type="evidence" value="ECO:0007669"/>
    <property type="project" value="InterPro"/>
</dbReference>
<dbReference type="SUPFAM" id="SSF81660">
    <property type="entry name" value="Metal cation-transporting ATPase, ATP-binding domain N"/>
    <property type="match status" value="1"/>
</dbReference>
<dbReference type="GO" id="GO:0140352">
    <property type="term" value="P:export from cell"/>
    <property type="evidence" value="ECO:0007669"/>
    <property type="project" value="UniProtKB-ARBA"/>
</dbReference>
<keyword evidence="3 12" id="KW-0812">Transmembrane</keyword>
<keyword evidence="9 12" id="KW-1133">Transmembrane helix</keyword>
<dbReference type="Pfam" id="PF00122">
    <property type="entry name" value="E1-E2_ATPase"/>
    <property type="match status" value="1"/>
</dbReference>
<feature type="domain" description="Cation-transporting P-type ATPase N-terminal" evidence="13">
    <location>
        <begin position="1"/>
        <end position="70"/>
    </location>
</feature>
<sequence>MSIDEVLKELDTTFDGLSDVEAKARLEKYGFNELVEKAKVSVIKIFIDQFKNFLVGLLIAAAIISAVIGEHIDAFAIVAIVILNGVLGFIQEYRAEQALEALKRLAAPKARVRRNGSEITILARELVPGDVIILEPGDRVPADARLITCTDLKIDEAMLTGESIPVKKNAAIILPEDTPVADRKNMVFMGTLVTTGYGEAVVVSTGMNTEMGKIAAMVQEVEKEETPLMRRLNRFGKRIGTLIVVLCIITFVLGLAREMDPVLMFMTAVGLAVSAVPEGLPAVVTITLALGVKDMAKRNAIVRRLASVETLGCTTVICADKTGTMTKNEMTVRKIYVNGRIIEVTGAGYEVEGEFLFNGETINPAEDPHLELLLRIGLLCSHAELVKEDGKWKVLGDPTEGALVVAAAKAGMWKRALLKDYPKRHEIPFESSRKRMTTIHETKDGKLVAYVKGAPEVILERSRFILEDGNVRLITDADKQRILTIVREMAQSALRVLAMAYRVIPAQFEFIDTDQVESELVFVGLAGMIDPPRDEVKGAIEQCRRAGIRVVMITGDHKLTAIAIAKEIGLVEGNNFMVLTGAELDKMSDEELTKVVDKVPIFARVSPEHKVRIVKALKRKGHIVAMTGDGVNDAPALKLADIGVAMGIKGTDVAKEASDMILADDNFATIVRAVRDGRAIYDNIRKFVRFLLACNFDEIAVITTCILAGLPPALLPLQILWINLVTDGGPAVALGVDPPDEDIMERPPRDPEEGILSGMELFILASALFQFLGTMAAYLLGMYLLKDSVAEARTLAFVQAVLFELFVVFNCRSEKHSAFRIGFLTNKALVIADVAGLILTLMLVYAPPLQVIFDTVPLTLYDWILCILLASGGWLVLPEIFMKPLPFTKKSRQVKS</sequence>
<dbReference type="SUPFAM" id="SSF56784">
    <property type="entry name" value="HAD-like"/>
    <property type="match status" value="1"/>
</dbReference>
<keyword evidence="14" id="KW-0378">Hydrolase</keyword>
<dbReference type="GO" id="GO:0005388">
    <property type="term" value="F:P-type calcium transporter activity"/>
    <property type="evidence" value="ECO:0007669"/>
    <property type="project" value="UniProtKB-EC"/>
</dbReference>
<dbReference type="SFLD" id="SFLDF00027">
    <property type="entry name" value="p-type_atpase"/>
    <property type="match status" value="1"/>
</dbReference>
<dbReference type="NCBIfam" id="TIGR01494">
    <property type="entry name" value="ATPase_P-type"/>
    <property type="match status" value="3"/>
</dbReference>
<dbReference type="FunFam" id="1.20.1110.10:FF:000065">
    <property type="entry name" value="Sarcoplasmic/endoplasmic reticulum calcium ATPase 1"/>
    <property type="match status" value="1"/>
</dbReference>
<dbReference type="InterPro" id="IPR006068">
    <property type="entry name" value="ATPase_P-typ_cation-transptr_C"/>
</dbReference>
<evidence type="ECO:0000256" key="11">
    <source>
        <dbReference type="ARBA" id="ARBA00048694"/>
    </source>
</evidence>
<evidence type="ECO:0000256" key="5">
    <source>
        <dbReference type="ARBA" id="ARBA00022741"/>
    </source>
</evidence>
<evidence type="ECO:0000256" key="6">
    <source>
        <dbReference type="ARBA" id="ARBA00022840"/>
    </source>
</evidence>
<dbReference type="Pfam" id="PF00690">
    <property type="entry name" value="Cation_ATPase_N"/>
    <property type="match status" value="1"/>
</dbReference>
<dbReference type="SUPFAM" id="SSF81665">
    <property type="entry name" value="Calcium ATPase, transmembrane domain M"/>
    <property type="match status" value="1"/>
</dbReference>
<accession>A0A497F890</accession>
<dbReference type="GO" id="GO:0005886">
    <property type="term" value="C:plasma membrane"/>
    <property type="evidence" value="ECO:0007669"/>
    <property type="project" value="UniProtKB-SubCell"/>
</dbReference>
<evidence type="ECO:0000256" key="3">
    <source>
        <dbReference type="ARBA" id="ARBA00022692"/>
    </source>
</evidence>
<dbReference type="Gene3D" id="1.20.1110.10">
    <property type="entry name" value="Calcium-transporting ATPase, transmembrane domain"/>
    <property type="match status" value="1"/>
</dbReference>
<dbReference type="InterPro" id="IPR004014">
    <property type="entry name" value="ATPase_P-typ_cation-transptr_N"/>
</dbReference>
<dbReference type="FunFam" id="2.70.150.10:FF:000016">
    <property type="entry name" value="Calcium-transporting P-type ATPase putative"/>
    <property type="match status" value="1"/>
</dbReference>
<dbReference type="SFLD" id="SFLDS00003">
    <property type="entry name" value="Haloacid_Dehalogenase"/>
    <property type="match status" value="1"/>
</dbReference>
<evidence type="ECO:0000256" key="10">
    <source>
        <dbReference type="ARBA" id="ARBA00023136"/>
    </source>
</evidence>
<organism evidence="14 15">
    <name type="scientific">Thermoproteota archaeon</name>
    <dbReference type="NCBI Taxonomy" id="2056631"/>
    <lineage>
        <taxon>Archaea</taxon>
        <taxon>Thermoproteota</taxon>
    </lineage>
</organism>
<dbReference type="EMBL" id="QMRA01000005">
    <property type="protein sequence ID" value="RLE55577.1"/>
    <property type="molecule type" value="Genomic_DNA"/>
</dbReference>
<dbReference type="PROSITE" id="PS00154">
    <property type="entry name" value="ATPASE_E1_E2"/>
    <property type="match status" value="1"/>
</dbReference>
<dbReference type="InterPro" id="IPR023214">
    <property type="entry name" value="HAD_sf"/>
</dbReference>
<feature type="transmembrane region" description="Helical" evidence="12">
    <location>
        <begin position="239"/>
        <end position="256"/>
    </location>
</feature>
<keyword evidence="5" id="KW-0547">Nucleotide-binding</keyword>
<evidence type="ECO:0000256" key="7">
    <source>
        <dbReference type="ARBA" id="ARBA00022842"/>
    </source>
</evidence>